<evidence type="ECO:0000259" key="4">
    <source>
        <dbReference type="Pfam" id="PF12849"/>
    </source>
</evidence>
<organism evidence="5 6">
    <name type="scientific">Gloeobacter kilaueensis (strain ATCC BAA-2537 / CCAP 1431/1 / ULC 316 / JS1)</name>
    <dbReference type="NCBI Taxonomy" id="1183438"/>
    <lineage>
        <taxon>Bacteria</taxon>
        <taxon>Bacillati</taxon>
        <taxon>Cyanobacteriota</taxon>
        <taxon>Cyanophyceae</taxon>
        <taxon>Gloeobacterales</taxon>
        <taxon>Gloeobacteraceae</taxon>
        <taxon>Gloeobacter</taxon>
    </lineage>
</organism>
<dbReference type="Proteomes" id="UP000017396">
    <property type="component" value="Chromosome"/>
</dbReference>
<dbReference type="AlphaFoldDB" id="U5QDB3"/>
<feature type="region of interest" description="Disordered" evidence="2">
    <location>
        <begin position="69"/>
        <end position="88"/>
    </location>
</feature>
<evidence type="ECO:0000313" key="5">
    <source>
        <dbReference type="EMBL" id="AGY56818.1"/>
    </source>
</evidence>
<dbReference type="OrthoDB" id="506979at2"/>
<dbReference type="SUPFAM" id="SSF53850">
    <property type="entry name" value="Periplasmic binding protein-like II"/>
    <property type="match status" value="1"/>
</dbReference>
<dbReference type="Gene3D" id="3.40.190.10">
    <property type="entry name" value="Periplasmic binding protein-like II"/>
    <property type="match status" value="2"/>
</dbReference>
<feature type="domain" description="PBP" evidence="4">
    <location>
        <begin position="112"/>
        <end position="368"/>
    </location>
</feature>
<keyword evidence="1" id="KW-0732">Signal</keyword>
<dbReference type="Pfam" id="PF12849">
    <property type="entry name" value="PBP_like_2"/>
    <property type="match status" value="1"/>
</dbReference>
<evidence type="ECO:0000256" key="3">
    <source>
        <dbReference type="SAM" id="Phobius"/>
    </source>
</evidence>
<keyword evidence="3" id="KW-0812">Transmembrane</keyword>
<dbReference type="PANTHER" id="PTHR30570">
    <property type="entry name" value="PERIPLASMIC PHOSPHATE BINDING COMPONENT OF PHOSPHATE ABC TRANSPORTER"/>
    <property type="match status" value="1"/>
</dbReference>
<dbReference type="RefSeq" id="WP_023171853.1">
    <property type="nucleotide sequence ID" value="NC_022600.1"/>
</dbReference>
<evidence type="ECO:0000256" key="2">
    <source>
        <dbReference type="SAM" id="MobiDB-lite"/>
    </source>
</evidence>
<accession>U5QDB3</accession>
<dbReference type="CDD" id="cd13566">
    <property type="entry name" value="PBP2_phosphate"/>
    <property type="match status" value="1"/>
</dbReference>
<evidence type="ECO:0000256" key="1">
    <source>
        <dbReference type="ARBA" id="ARBA00022729"/>
    </source>
</evidence>
<protein>
    <submittedName>
        <fullName evidence="5">Phosphate binding protein</fullName>
    </submittedName>
</protein>
<dbReference type="InterPro" id="IPR050811">
    <property type="entry name" value="Phosphate_ABC_transporter"/>
</dbReference>
<dbReference type="eggNOG" id="COG0226">
    <property type="taxonomic scope" value="Bacteria"/>
</dbReference>
<dbReference type="KEGG" id="glj:GKIL_0572"/>
<keyword evidence="6" id="KW-1185">Reference proteome</keyword>
<gene>
    <name evidence="5" type="primary">pstS</name>
    <name evidence="5" type="ORF">GKIL_0572</name>
</gene>
<dbReference type="PANTHER" id="PTHR30570:SF1">
    <property type="entry name" value="PHOSPHATE-BINDING PROTEIN PSTS"/>
    <property type="match status" value="1"/>
</dbReference>
<dbReference type="STRING" id="1183438.GKIL_0572"/>
<dbReference type="EMBL" id="CP003587">
    <property type="protein sequence ID" value="AGY56818.1"/>
    <property type="molecule type" value="Genomic_DNA"/>
</dbReference>
<feature type="compositionally biased region" description="Polar residues" evidence="2">
    <location>
        <begin position="69"/>
        <end position="83"/>
    </location>
</feature>
<dbReference type="HOGENOM" id="CLU_026228_2_0_3"/>
<keyword evidence="3" id="KW-1133">Transmembrane helix</keyword>
<evidence type="ECO:0000313" key="6">
    <source>
        <dbReference type="Proteomes" id="UP000017396"/>
    </source>
</evidence>
<reference evidence="5 6" key="1">
    <citation type="journal article" date="2013" name="PLoS ONE">
        <title>Cultivation and Complete Genome Sequencing of Gloeobacter kilaueensis sp. nov., from a Lava Cave in Kilauea Caldera, Hawai'i.</title>
        <authorList>
            <person name="Saw J.H."/>
            <person name="Schatz M."/>
            <person name="Brown M.V."/>
            <person name="Kunkel D.D."/>
            <person name="Foster J.S."/>
            <person name="Shick H."/>
            <person name="Christensen S."/>
            <person name="Hou S."/>
            <person name="Wan X."/>
            <person name="Donachie S.P."/>
        </authorList>
    </citation>
    <scope>NUCLEOTIDE SEQUENCE [LARGE SCALE GENOMIC DNA]</scope>
    <source>
        <strain evidence="6">JS</strain>
    </source>
</reference>
<sequence>MVSDVTYVTCPKCGHDRNPSTATNCEICGQRLKGGGGIPPIAWLALAALLLLGGGGFLFWKNSTAKSSSRDTLTAQPDSSGTDTLPRRSNLVKAPNVKLYDTMAAVEQVPAGLFNYGGSTTFAPLRSAQVVDAIAQAHPDFKLRYTEPVNGKPGSGSGIAMLISGELSIAQSSRPLKDAEYSQAKGRGIALEQVPVAIDGIAFFVNPAIKVTGLSTDQVSGIFTGKLTNWRQVGGPNLPIVPFSRDARAGGTVDFVKEEVLGGSELGPDVRTVRDTTEALRKVAATGGGIGFATAAEVIGQKTVRVLSLARGGSRDYEAPFLSNGQVNESAFRDSSYPVTRRLFVVIRRDGKLDEQAGAAYANLLLSGEGQQLVEKAGFVPIR</sequence>
<name>U5QDB3_GLOK1</name>
<dbReference type="InterPro" id="IPR024370">
    <property type="entry name" value="PBP_domain"/>
</dbReference>
<proteinExistence type="predicted"/>
<feature type="transmembrane region" description="Helical" evidence="3">
    <location>
        <begin position="41"/>
        <end position="60"/>
    </location>
</feature>
<keyword evidence="3" id="KW-0472">Membrane</keyword>
<dbReference type="PATRIC" id="fig|1183438.3.peg.571"/>